<dbReference type="GO" id="GO:0005774">
    <property type="term" value="C:vacuolar membrane"/>
    <property type="evidence" value="ECO:0007669"/>
    <property type="project" value="TreeGrafter"/>
</dbReference>
<dbReference type="Proteomes" id="UP001141806">
    <property type="component" value="Unassembled WGS sequence"/>
</dbReference>
<evidence type="ECO:0000256" key="4">
    <source>
        <dbReference type="ARBA" id="ARBA00022538"/>
    </source>
</evidence>
<comment type="function">
    <text evidence="10">Potassium transporter.</text>
</comment>
<evidence type="ECO:0000313" key="13">
    <source>
        <dbReference type="EMBL" id="KAJ4951361.1"/>
    </source>
</evidence>
<reference evidence="13" key="1">
    <citation type="journal article" date="2023" name="Plant J.">
        <title>The genome of the king protea, Protea cynaroides.</title>
        <authorList>
            <person name="Chang J."/>
            <person name="Duong T.A."/>
            <person name="Schoeman C."/>
            <person name="Ma X."/>
            <person name="Roodt D."/>
            <person name="Barker N."/>
            <person name="Li Z."/>
            <person name="Van de Peer Y."/>
            <person name="Mizrachi E."/>
        </authorList>
    </citation>
    <scope>NUCLEOTIDE SEQUENCE</scope>
    <source>
        <tissue evidence="13">Young leaves</tissue>
    </source>
</reference>
<dbReference type="Pfam" id="PF02705">
    <property type="entry name" value="K_trans"/>
    <property type="match status" value="1"/>
</dbReference>
<organism evidence="13 14">
    <name type="scientific">Protea cynaroides</name>
    <dbReference type="NCBI Taxonomy" id="273540"/>
    <lineage>
        <taxon>Eukaryota</taxon>
        <taxon>Viridiplantae</taxon>
        <taxon>Streptophyta</taxon>
        <taxon>Embryophyta</taxon>
        <taxon>Tracheophyta</taxon>
        <taxon>Spermatophyta</taxon>
        <taxon>Magnoliopsida</taxon>
        <taxon>Proteales</taxon>
        <taxon>Proteaceae</taxon>
        <taxon>Protea</taxon>
    </lineage>
</organism>
<feature type="domain" description="K+ potassium transporter integral membrane" evidence="11">
    <location>
        <begin position="94"/>
        <end position="580"/>
    </location>
</feature>
<evidence type="ECO:0000256" key="7">
    <source>
        <dbReference type="ARBA" id="ARBA00022989"/>
    </source>
</evidence>
<comment type="similarity">
    <text evidence="2 10">Belongs to the HAK/KUP transporter (TC 2.A.72.3) family.</text>
</comment>
<keyword evidence="3" id="KW-0813">Transport</keyword>
<keyword evidence="14" id="KW-1185">Reference proteome</keyword>
<keyword evidence="5 10" id="KW-0812">Transmembrane</keyword>
<evidence type="ECO:0000256" key="8">
    <source>
        <dbReference type="ARBA" id="ARBA00023065"/>
    </source>
</evidence>
<protein>
    <recommendedName>
        <fullName evidence="10">Potassium transporter</fullName>
    </recommendedName>
</protein>
<feature type="transmembrane region" description="Helical" evidence="10">
    <location>
        <begin position="129"/>
        <end position="155"/>
    </location>
</feature>
<dbReference type="InterPro" id="IPR053951">
    <property type="entry name" value="K_trans_N"/>
</dbReference>
<gene>
    <name evidence="13" type="ORF">NE237_028193</name>
</gene>
<sequence>MAEVGSGRSSTGSVAMGSSELRWVIQDEDYMDAEDDYEDLPQQMGLDSEEEENAEQRLIRTGPRIDSFDVEALEVPGAQKNDYDDITVGKKIVLAFQTLGVVYGDVGTSPLYTFSVMFNKSPIRGEEDVLGALSLVLYTLILISLIKYVLVVLWANDDGEGGTFALYSLICRYAKVSLLPNQLSSDSHVSSFRLKVPSPELERSLKIKEKLESSLTLKKLLLMLVLLGTSMVIANGVVTPAMSVMSAVGGLKVGIAGINQDYVVMISVAFLIILFSVQKFGTSKVGLAVGPALFLWFCSLGGIGIYNLIKYDRSVFRAFNPVHIYYFFKRNSTHAWLSLGGCLLCATGSEAMFADLCYFSVISVQLTFMFLVLPCLLLGYLGQAAYLMENLTMSDQVFFSSIPSGAFWPVFLIANIAALIASRAMTTATFSCIKQSTALGCFPRLKIIHTSRKFMGQIYIPVINWFLLVSCLVLVCRISSINEIGNAYGITELGVMMTTTILVTIIMLLIWQINIIIVLGFLVFFLGLELTFYSSVLWSMGDGSWVILVFGAILFLIMYIWNYGSKLKYETEVEQKMSMNLLRELGCNLGTIRAPGIGLLYNELAKGVPAIFGHFLTTLPGIHSMIIFVCIKYVPVPVVPQNERFLFRQVCPKSYHIFRCIARYGYKDVRKENHQTFEQLLIESLEKFIRREAQERSLESDGDDDMDFEDEASCSRVVVAPNGSFYSLGAPLLADYNCSDRTISEASTSAEVRPAHVPEPLVSDTEHSLERELSFIRKAKESGVVYLLGHGDIRARKDSWFIKKLVINYFYAFLRRNCRRGVANLSVPHSNLMQVNMTYMV</sequence>
<keyword evidence="8 10" id="KW-0406">Ion transport</keyword>
<evidence type="ECO:0000256" key="1">
    <source>
        <dbReference type="ARBA" id="ARBA00004141"/>
    </source>
</evidence>
<comment type="subcellular location">
    <subcellularLocation>
        <location evidence="1 10">Membrane</location>
        <topology evidence="1 10">Multi-pass membrane protein</topology>
    </subcellularLocation>
</comment>
<keyword evidence="6 10" id="KW-0630">Potassium</keyword>
<dbReference type="AlphaFoldDB" id="A0A9Q0JTN2"/>
<keyword evidence="4 10" id="KW-0633">Potassium transport</keyword>
<feature type="transmembrane region" description="Helical" evidence="10">
    <location>
        <begin position="544"/>
        <end position="561"/>
    </location>
</feature>
<dbReference type="PANTHER" id="PTHR30540">
    <property type="entry name" value="OSMOTIC STRESS POTASSIUM TRANSPORTER"/>
    <property type="match status" value="1"/>
</dbReference>
<accession>A0A9Q0JTN2</accession>
<feature type="transmembrane region" description="Helical" evidence="10">
    <location>
        <begin position="487"/>
        <end position="509"/>
    </location>
</feature>
<dbReference type="InterPro" id="IPR003855">
    <property type="entry name" value="K+_transporter"/>
</dbReference>
<keyword evidence="7 10" id="KW-1133">Transmembrane helix</keyword>
<evidence type="ECO:0000256" key="10">
    <source>
        <dbReference type="RuleBase" id="RU321113"/>
    </source>
</evidence>
<dbReference type="Pfam" id="PF22776">
    <property type="entry name" value="K_trans_C"/>
    <property type="match status" value="1"/>
</dbReference>
<feature type="transmembrane region" description="Helical" evidence="10">
    <location>
        <begin position="262"/>
        <end position="281"/>
    </location>
</feature>
<dbReference type="EMBL" id="JAMYWD010000012">
    <property type="protein sequence ID" value="KAJ4951361.1"/>
    <property type="molecule type" value="Genomic_DNA"/>
</dbReference>
<keyword evidence="9 10" id="KW-0472">Membrane</keyword>
<evidence type="ECO:0000256" key="3">
    <source>
        <dbReference type="ARBA" id="ARBA00022448"/>
    </source>
</evidence>
<dbReference type="GO" id="GO:0015079">
    <property type="term" value="F:potassium ion transmembrane transporter activity"/>
    <property type="evidence" value="ECO:0007669"/>
    <property type="project" value="UniProtKB-UniRule"/>
</dbReference>
<comment type="caution">
    <text evidence="13">The sequence shown here is derived from an EMBL/GenBank/DDBJ whole genome shotgun (WGS) entry which is preliminary data.</text>
</comment>
<evidence type="ECO:0000256" key="2">
    <source>
        <dbReference type="ARBA" id="ARBA00008440"/>
    </source>
</evidence>
<comment type="caution">
    <text evidence="10">Lacks conserved residue(s) required for the propagation of feature annotation.</text>
</comment>
<feature type="transmembrane region" description="Helical" evidence="10">
    <location>
        <begin position="220"/>
        <end position="241"/>
    </location>
</feature>
<evidence type="ECO:0000256" key="9">
    <source>
        <dbReference type="ARBA" id="ARBA00023136"/>
    </source>
</evidence>
<evidence type="ECO:0000256" key="5">
    <source>
        <dbReference type="ARBA" id="ARBA00022692"/>
    </source>
</evidence>
<evidence type="ECO:0000313" key="14">
    <source>
        <dbReference type="Proteomes" id="UP001141806"/>
    </source>
</evidence>
<feature type="transmembrane region" description="Helical" evidence="10">
    <location>
        <begin position="458"/>
        <end position="481"/>
    </location>
</feature>
<proteinExistence type="inferred from homology"/>
<dbReference type="OrthoDB" id="504708at2759"/>
<dbReference type="InterPro" id="IPR053952">
    <property type="entry name" value="K_trans_C"/>
</dbReference>
<evidence type="ECO:0000256" key="6">
    <source>
        <dbReference type="ARBA" id="ARBA00022958"/>
    </source>
</evidence>
<feature type="transmembrane region" description="Helical" evidence="10">
    <location>
        <begin position="356"/>
        <end position="381"/>
    </location>
</feature>
<evidence type="ECO:0000259" key="12">
    <source>
        <dbReference type="Pfam" id="PF22776"/>
    </source>
</evidence>
<name>A0A9Q0JTN2_9MAGN</name>
<dbReference type="PANTHER" id="PTHR30540:SF8">
    <property type="entry name" value="POTASSIUM TRANSPORTER 7"/>
    <property type="match status" value="1"/>
</dbReference>
<feature type="transmembrane region" description="Helical" evidence="10">
    <location>
        <begin position="516"/>
        <end position="538"/>
    </location>
</feature>
<dbReference type="NCBIfam" id="TIGR00794">
    <property type="entry name" value="kup"/>
    <property type="match status" value="1"/>
</dbReference>
<feature type="transmembrane region" description="Helical" evidence="10">
    <location>
        <begin position="401"/>
        <end position="421"/>
    </location>
</feature>
<dbReference type="GO" id="GO:0000325">
    <property type="term" value="C:plant-type vacuole"/>
    <property type="evidence" value="ECO:0007669"/>
    <property type="project" value="TreeGrafter"/>
</dbReference>
<evidence type="ECO:0000259" key="11">
    <source>
        <dbReference type="Pfam" id="PF02705"/>
    </source>
</evidence>
<feature type="transmembrane region" description="Helical" evidence="10">
    <location>
        <begin position="287"/>
        <end position="309"/>
    </location>
</feature>
<feature type="domain" description="K+ potassium transporter C-terminal" evidence="12">
    <location>
        <begin position="595"/>
        <end position="839"/>
    </location>
</feature>